<comment type="caution">
    <text evidence="1">The sequence shown here is derived from an EMBL/GenBank/DDBJ whole genome shotgun (WGS) entry which is preliminary data.</text>
</comment>
<dbReference type="Proteomes" id="UP001303115">
    <property type="component" value="Unassembled WGS sequence"/>
</dbReference>
<gene>
    <name evidence="1" type="ORF">C8A01DRAFT_36320</name>
</gene>
<dbReference type="AlphaFoldDB" id="A0AAN6SRB0"/>
<name>A0AAN6SRB0_9PEZI</name>
<reference evidence="2" key="1">
    <citation type="journal article" date="2023" name="Mol. Phylogenet. Evol.">
        <title>Genome-scale phylogeny and comparative genomics of the fungal order Sordariales.</title>
        <authorList>
            <person name="Hensen N."/>
            <person name="Bonometti L."/>
            <person name="Westerberg I."/>
            <person name="Brannstrom I.O."/>
            <person name="Guillou S."/>
            <person name="Cros-Aarteil S."/>
            <person name="Calhoun S."/>
            <person name="Haridas S."/>
            <person name="Kuo A."/>
            <person name="Mondo S."/>
            <person name="Pangilinan J."/>
            <person name="Riley R."/>
            <person name="LaButti K."/>
            <person name="Andreopoulos B."/>
            <person name="Lipzen A."/>
            <person name="Chen C."/>
            <person name="Yan M."/>
            <person name="Daum C."/>
            <person name="Ng V."/>
            <person name="Clum A."/>
            <person name="Steindorff A."/>
            <person name="Ohm R.A."/>
            <person name="Martin F."/>
            <person name="Silar P."/>
            <person name="Natvig D.O."/>
            <person name="Lalanne C."/>
            <person name="Gautier V."/>
            <person name="Ament-Velasquez S.L."/>
            <person name="Kruys A."/>
            <person name="Hutchinson M.I."/>
            <person name="Powell A.J."/>
            <person name="Barry K."/>
            <person name="Miller A.N."/>
            <person name="Grigoriev I.V."/>
            <person name="Debuchy R."/>
            <person name="Gladieux P."/>
            <person name="Hiltunen Thoren M."/>
            <person name="Johannesson H."/>
        </authorList>
    </citation>
    <scope>NUCLEOTIDE SEQUENCE [LARGE SCALE GENOMIC DNA]</scope>
    <source>
        <strain evidence="2">CBS 284.82</strain>
    </source>
</reference>
<accession>A0AAN6SRB0</accession>
<dbReference type="InterPro" id="IPR054208">
    <property type="entry name" value="DUF6914"/>
</dbReference>
<dbReference type="EMBL" id="MU854394">
    <property type="protein sequence ID" value="KAK4039697.1"/>
    <property type="molecule type" value="Genomic_DNA"/>
</dbReference>
<evidence type="ECO:0000313" key="1">
    <source>
        <dbReference type="EMBL" id="KAK4039697.1"/>
    </source>
</evidence>
<proteinExistence type="predicted"/>
<protein>
    <submittedName>
        <fullName evidence="1">Uncharacterized protein</fullName>
    </submittedName>
</protein>
<evidence type="ECO:0000313" key="2">
    <source>
        <dbReference type="Proteomes" id="UP001303115"/>
    </source>
</evidence>
<keyword evidence="2" id="KW-1185">Reference proteome</keyword>
<organism evidence="1 2">
    <name type="scientific">Parachaetomium inaequale</name>
    <dbReference type="NCBI Taxonomy" id="2588326"/>
    <lineage>
        <taxon>Eukaryota</taxon>
        <taxon>Fungi</taxon>
        <taxon>Dikarya</taxon>
        <taxon>Ascomycota</taxon>
        <taxon>Pezizomycotina</taxon>
        <taxon>Sordariomycetes</taxon>
        <taxon>Sordariomycetidae</taxon>
        <taxon>Sordariales</taxon>
        <taxon>Chaetomiaceae</taxon>
        <taxon>Parachaetomium</taxon>
    </lineage>
</organism>
<sequence>MSNKNRIYFCLYYQQGQAGTAANPRVFHCALWVENKNSRGGGDYFHVRFHGRRPANRPDYPDGWTYESSIARGRPANWRHSNNIIGRILLGKLPAGITAQHINQVCAGVRLPREGTNQNCWDWTHWAIQAIQAQHWLPNFAWSGANGLAARAQAQGVAWYEGDRGRVPARHMWDIFGVESSHCVVM</sequence>
<dbReference type="Pfam" id="PF21858">
    <property type="entry name" value="DUF6914"/>
    <property type="match status" value="1"/>
</dbReference>